<evidence type="ECO:0000259" key="11">
    <source>
        <dbReference type="Pfam" id="PF00593"/>
    </source>
</evidence>
<keyword evidence="7 8" id="KW-0998">Cell outer membrane</keyword>
<dbReference type="Proteomes" id="UP000501568">
    <property type="component" value="Chromosome"/>
</dbReference>
<keyword evidence="5 9" id="KW-0798">TonB box</keyword>
<dbReference type="PROSITE" id="PS52016">
    <property type="entry name" value="TONB_DEPENDENT_REC_3"/>
    <property type="match status" value="1"/>
</dbReference>
<dbReference type="InterPro" id="IPR012910">
    <property type="entry name" value="Plug_dom"/>
</dbReference>
<sequence>MAIIEGGVRRMALSSTAALTATFLFANAAAAQDAAAPTSDTPVAQSQADDAAQDAPEIVVTGSSIRGVPPTGSNLISVGREDIETIGASTTADLLATVPQLNSFNTAPRAANAGAGAFAPGLRGLPPSATLPLMNGHRLISGGNNQTNPDYPFLPELAIERVEIVADGASSIYGSDAVAGVVNFVTRKRYSGLEASVRYGMADDYSSFNGNLLGGTDWGSGSVLVAYQYSQNSNITGGDRSYRITDFRPYGGTDTRSASCPDANVRVDATAYAVYYAAPALAPGSRNYCDSGAHADLVPESRLHSIFGSARQELSDNITLWGEVLYSDRKDTVQAAPGVLGVFLPASSPFFQAPPSAPGATTEYVEYRADNLYGRNYIDNLYRVKAGNSSAGVDIGLGSDIELSVYGTFDWGSNHAYQPVLNTAAASAAALAGTLDPFGNDTPASVADAITNLTVDVTSSQRIYLGAARIDGSLIDLPGGALKFAAGAEYRRETRKQTGTYYGFPVPEDQARNIESVFGELYVPIFGAANETAMLHRLALSLSGRYDHYSDFGDTVNPKFGVDWSPVEGVAFRASYGRSFRAPGLREVAATVGAYYVSTANLAANGLIDPTRGAAQVNTIYLLGGNRDLQPEKARTYSFGVDLQPTMLPGLRASATYYDIHYTDVIGQPPVTLVFSDPTFATVVARDPTPAELASFIALGIPSGFPDPLPPIGNLIDRRNGNFGVRDTNGIDFDVSYRHTTGFGALYAGIAGNYILNFDTQLSPTAPTSNSLKLGLPRATFRITAGATAGPVNFTTFVNYRDGVTSTYATPTGTAEYSSDPYTTVDLRFSVDLPDTGLASGTQFQIQVDDLFDAKPPFFPATDGIGGTYNPIGRYVALGLRKAF</sequence>
<keyword evidence="6 8" id="KW-0472">Membrane</keyword>
<protein>
    <submittedName>
        <fullName evidence="13">TonB-dependent receptor</fullName>
    </submittedName>
</protein>
<organism evidence="13 14">
    <name type="scientific">Stakelama tenebrarum</name>
    <dbReference type="NCBI Taxonomy" id="2711215"/>
    <lineage>
        <taxon>Bacteria</taxon>
        <taxon>Pseudomonadati</taxon>
        <taxon>Pseudomonadota</taxon>
        <taxon>Alphaproteobacteria</taxon>
        <taxon>Sphingomonadales</taxon>
        <taxon>Sphingomonadaceae</taxon>
        <taxon>Stakelama</taxon>
    </lineage>
</organism>
<evidence type="ECO:0000256" key="7">
    <source>
        <dbReference type="ARBA" id="ARBA00023237"/>
    </source>
</evidence>
<feature type="domain" description="TonB-dependent receptor plug" evidence="12">
    <location>
        <begin position="75"/>
        <end position="181"/>
    </location>
</feature>
<keyword evidence="13" id="KW-0675">Receptor</keyword>
<dbReference type="PANTHER" id="PTHR47234:SF2">
    <property type="entry name" value="TONB-DEPENDENT RECEPTOR"/>
    <property type="match status" value="1"/>
</dbReference>
<evidence type="ECO:0000256" key="2">
    <source>
        <dbReference type="ARBA" id="ARBA00022448"/>
    </source>
</evidence>
<feature type="domain" description="TonB-dependent receptor-like beta-barrel" evidence="11">
    <location>
        <begin position="364"/>
        <end position="836"/>
    </location>
</feature>
<dbReference type="KEGG" id="spzr:G5C33_01535"/>
<accession>A0A6G6Y1Z6</accession>
<dbReference type="InterPro" id="IPR036942">
    <property type="entry name" value="Beta-barrel_TonB_sf"/>
</dbReference>
<evidence type="ECO:0000313" key="14">
    <source>
        <dbReference type="Proteomes" id="UP000501568"/>
    </source>
</evidence>
<evidence type="ECO:0000256" key="5">
    <source>
        <dbReference type="ARBA" id="ARBA00023077"/>
    </source>
</evidence>
<evidence type="ECO:0000256" key="10">
    <source>
        <dbReference type="SAM" id="SignalP"/>
    </source>
</evidence>
<evidence type="ECO:0000256" key="3">
    <source>
        <dbReference type="ARBA" id="ARBA00022452"/>
    </source>
</evidence>
<dbReference type="AlphaFoldDB" id="A0A6G6Y1Z6"/>
<dbReference type="GO" id="GO:0009279">
    <property type="term" value="C:cell outer membrane"/>
    <property type="evidence" value="ECO:0007669"/>
    <property type="project" value="UniProtKB-SubCell"/>
</dbReference>
<proteinExistence type="inferred from homology"/>
<feature type="signal peptide" evidence="10">
    <location>
        <begin position="1"/>
        <end position="28"/>
    </location>
</feature>
<evidence type="ECO:0000313" key="13">
    <source>
        <dbReference type="EMBL" id="QIG78596.1"/>
    </source>
</evidence>
<keyword evidence="3 8" id="KW-1134">Transmembrane beta strand</keyword>
<keyword evidence="4 8" id="KW-0812">Transmembrane</keyword>
<dbReference type="RefSeq" id="WP_165325595.1">
    <property type="nucleotide sequence ID" value="NZ_CP049109.1"/>
</dbReference>
<name>A0A6G6Y1Z6_9SPHN</name>
<dbReference type="InterPro" id="IPR039426">
    <property type="entry name" value="TonB-dep_rcpt-like"/>
</dbReference>
<dbReference type="SUPFAM" id="SSF56935">
    <property type="entry name" value="Porins"/>
    <property type="match status" value="1"/>
</dbReference>
<dbReference type="Gene3D" id="2.40.170.20">
    <property type="entry name" value="TonB-dependent receptor, beta-barrel domain"/>
    <property type="match status" value="1"/>
</dbReference>
<evidence type="ECO:0000256" key="8">
    <source>
        <dbReference type="PROSITE-ProRule" id="PRU01360"/>
    </source>
</evidence>
<evidence type="ECO:0000256" key="4">
    <source>
        <dbReference type="ARBA" id="ARBA00022692"/>
    </source>
</evidence>
<dbReference type="Gene3D" id="2.170.130.10">
    <property type="entry name" value="TonB-dependent receptor, plug domain"/>
    <property type="match status" value="1"/>
</dbReference>
<keyword evidence="2 8" id="KW-0813">Transport</keyword>
<dbReference type="PANTHER" id="PTHR47234">
    <property type="match status" value="1"/>
</dbReference>
<dbReference type="InterPro" id="IPR037066">
    <property type="entry name" value="Plug_dom_sf"/>
</dbReference>
<keyword evidence="10" id="KW-0732">Signal</keyword>
<evidence type="ECO:0000256" key="9">
    <source>
        <dbReference type="RuleBase" id="RU003357"/>
    </source>
</evidence>
<dbReference type="InterPro" id="IPR000531">
    <property type="entry name" value="Beta-barrel_TonB"/>
</dbReference>
<comment type="subcellular location">
    <subcellularLocation>
        <location evidence="1 8">Cell outer membrane</location>
        <topology evidence="1 8">Multi-pass membrane protein</topology>
    </subcellularLocation>
</comment>
<gene>
    <name evidence="13" type="ORF">G5C33_01535</name>
</gene>
<dbReference type="EMBL" id="CP049109">
    <property type="protein sequence ID" value="QIG78596.1"/>
    <property type="molecule type" value="Genomic_DNA"/>
</dbReference>
<dbReference type="Pfam" id="PF00593">
    <property type="entry name" value="TonB_dep_Rec_b-barrel"/>
    <property type="match status" value="1"/>
</dbReference>
<evidence type="ECO:0000256" key="6">
    <source>
        <dbReference type="ARBA" id="ARBA00023136"/>
    </source>
</evidence>
<dbReference type="Pfam" id="PF07715">
    <property type="entry name" value="Plug"/>
    <property type="match status" value="1"/>
</dbReference>
<keyword evidence="14" id="KW-1185">Reference proteome</keyword>
<feature type="chain" id="PRO_5026316886" evidence="10">
    <location>
        <begin position="29"/>
        <end position="884"/>
    </location>
</feature>
<comment type="similarity">
    <text evidence="8 9">Belongs to the TonB-dependent receptor family.</text>
</comment>
<evidence type="ECO:0000259" key="12">
    <source>
        <dbReference type="Pfam" id="PF07715"/>
    </source>
</evidence>
<evidence type="ECO:0000256" key="1">
    <source>
        <dbReference type="ARBA" id="ARBA00004571"/>
    </source>
</evidence>
<reference evidence="13 14" key="1">
    <citation type="submission" date="2020-02" db="EMBL/GenBank/DDBJ databases">
        <authorList>
            <person name="Zheng R.K."/>
            <person name="Sun C.M."/>
        </authorList>
    </citation>
    <scope>NUCLEOTIDE SEQUENCE [LARGE SCALE GENOMIC DNA]</scope>
    <source>
        <strain evidence="14">zrk23</strain>
    </source>
</reference>